<organism evidence="3 4">
    <name type="scientific">Strongylus vulgaris</name>
    <name type="common">Blood worm</name>
    <dbReference type="NCBI Taxonomy" id="40348"/>
    <lineage>
        <taxon>Eukaryota</taxon>
        <taxon>Metazoa</taxon>
        <taxon>Ecdysozoa</taxon>
        <taxon>Nematoda</taxon>
        <taxon>Chromadorea</taxon>
        <taxon>Rhabditida</taxon>
        <taxon>Rhabditina</taxon>
        <taxon>Rhabditomorpha</taxon>
        <taxon>Strongyloidea</taxon>
        <taxon>Strongylidae</taxon>
        <taxon>Strongylus</taxon>
    </lineage>
</organism>
<keyword evidence="2" id="KW-1133">Transmembrane helix</keyword>
<gene>
    <name evidence="3" type="ORF">SVUK_LOCUS16151</name>
</gene>
<keyword evidence="2" id="KW-0812">Transmembrane</keyword>
<keyword evidence="2" id="KW-0472">Membrane</keyword>
<feature type="region of interest" description="Disordered" evidence="1">
    <location>
        <begin position="1"/>
        <end position="29"/>
    </location>
</feature>
<evidence type="ECO:0000256" key="1">
    <source>
        <dbReference type="SAM" id="MobiDB-lite"/>
    </source>
</evidence>
<feature type="transmembrane region" description="Helical" evidence="2">
    <location>
        <begin position="50"/>
        <end position="72"/>
    </location>
</feature>
<sequence>MTEAPGKRKSAAVSLYDDEDEETPPAKKAAGAIGYYPDTFQSKYYVSMEYAYQLIVAIIYQLVVIVPLLVIAEGYSKEKKTEASPPVDASAKENAGDHISNGEPQKEVSERVTTTGG</sequence>
<evidence type="ECO:0000256" key="2">
    <source>
        <dbReference type="SAM" id="Phobius"/>
    </source>
</evidence>
<feature type="region of interest" description="Disordered" evidence="1">
    <location>
        <begin position="77"/>
        <end position="117"/>
    </location>
</feature>
<protein>
    <submittedName>
        <fullName evidence="3">Uncharacterized protein</fullName>
    </submittedName>
</protein>
<name>A0A3P7JK88_STRVU</name>
<proteinExistence type="predicted"/>
<dbReference type="Proteomes" id="UP000270094">
    <property type="component" value="Unassembled WGS sequence"/>
</dbReference>
<dbReference type="OrthoDB" id="10264738at2759"/>
<keyword evidence="4" id="KW-1185">Reference proteome</keyword>
<dbReference type="EMBL" id="UYYB01111592">
    <property type="protein sequence ID" value="VDM81153.1"/>
    <property type="molecule type" value="Genomic_DNA"/>
</dbReference>
<accession>A0A3P7JK88</accession>
<reference evidence="3 4" key="1">
    <citation type="submission" date="2018-11" db="EMBL/GenBank/DDBJ databases">
        <authorList>
            <consortium name="Pathogen Informatics"/>
        </authorList>
    </citation>
    <scope>NUCLEOTIDE SEQUENCE [LARGE SCALE GENOMIC DNA]</scope>
</reference>
<evidence type="ECO:0000313" key="3">
    <source>
        <dbReference type="EMBL" id="VDM81153.1"/>
    </source>
</evidence>
<dbReference type="AlphaFoldDB" id="A0A3P7JK88"/>
<evidence type="ECO:0000313" key="4">
    <source>
        <dbReference type="Proteomes" id="UP000270094"/>
    </source>
</evidence>